<dbReference type="AlphaFoldDB" id="A0ABD1E4K6"/>
<accession>A0ABD1E4K6</accession>
<dbReference type="EMBL" id="JBDJPC010000012">
    <property type="protein sequence ID" value="KAL1489301.1"/>
    <property type="molecule type" value="Genomic_DNA"/>
</dbReference>
<sequence>MPGTYRRLKSHKLKNRLDNFSNKEPIIPLDEDEYIPDTLNTEVSDIENEPVTKINYTSDERDYEKKATESTTEPAVSSDSTFYTIRDDVIWSNVSQAKAQRICRNILKGRIGTVAVDPLYRVS</sequence>
<evidence type="ECO:0000313" key="3">
    <source>
        <dbReference type="Proteomes" id="UP001566132"/>
    </source>
</evidence>
<reference evidence="2 3" key="1">
    <citation type="submission" date="2024-05" db="EMBL/GenBank/DDBJ databases">
        <title>Genetic variation in Jamaican populations of the coffee berry borer (Hypothenemus hampei).</title>
        <authorList>
            <person name="Errbii M."/>
            <person name="Myrie A."/>
        </authorList>
    </citation>
    <scope>NUCLEOTIDE SEQUENCE [LARGE SCALE GENOMIC DNA]</scope>
    <source>
        <strain evidence="2">JA-Hopewell-2020-01-JO</strain>
        <tissue evidence="2">Whole body</tissue>
    </source>
</reference>
<keyword evidence="3" id="KW-1185">Reference proteome</keyword>
<proteinExistence type="predicted"/>
<feature type="compositionally biased region" description="Basic and acidic residues" evidence="1">
    <location>
        <begin position="59"/>
        <end position="68"/>
    </location>
</feature>
<name>A0ABD1E4K6_HYPHA</name>
<evidence type="ECO:0000256" key="1">
    <source>
        <dbReference type="SAM" id="MobiDB-lite"/>
    </source>
</evidence>
<gene>
    <name evidence="2" type="ORF">ABEB36_014224</name>
</gene>
<comment type="caution">
    <text evidence="2">The sequence shown here is derived from an EMBL/GenBank/DDBJ whole genome shotgun (WGS) entry which is preliminary data.</text>
</comment>
<feature type="compositionally biased region" description="Polar residues" evidence="1">
    <location>
        <begin position="69"/>
        <end position="78"/>
    </location>
</feature>
<dbReference type="Proteomes" id="UP001566132">
    <property type="component" value="Unassembled WGS sequence"/>
</dbReference>
<feature type="region of interest" description="Disordered" evidence="1">
    <location>
        <begin position="59"/>
        <end position="78"/>
    </location>
</feature>
<organism evidence="2 3">
    <name type="scientific">Hypothenemus hampei</name>
    <name type="common">Coffee berry borer</name>
    <dbReference type="NCBI Taxonomy" id="57062"/>
    <lineage>
        <taxon>Eukaryota</taxon>
        <taxon>Metazoa</taxon>
        <taxon>Ecdysozoa</taxon>
        <taxon>Arthropoda</taxon>
        <taxon>Hexapoda</taxon>
        <taxon>Insecta</taxon>
        <taxon>Pterygota</taxon>
        <taxon>Neoptera</taxon>
        <taxon>Endopterygota</taxon>
        <taxon>Coleoptera</taxon>
        <taxon>Polyphaga</taxon>
        <taxon>Cucujiformia</taxon>
        <taxon>Curculionidae</taxon>
        <taxon>Scolytinae</taxon>
        <taxon>Hypothenemus</taxon>
    </lineage>
</organism>
<protein>
    <submittedName>
        <fullName evidence="2">Uncharacterized protein</fullName>
    </submittedName>
</protein>
<evidence type="ECO:0000313" key="2">
    <source>
        <dbReference type="EMBL" id="KAL1489301.1"/>
    </source>
</evidence>